<protein>
    <submittedName>
        <fullName evidence="1">Uncharacterized protein</fullName>
    </submittedName>
</protein>
<organism evidence="1 2">
    <name type="scientific">Smallanthus sonchifolius</name>
    <dbReference type="NCBI Taxonomy" id="185202"/>
    <lineage>
        <taxon>Eukaryota</taxon>
        <taxon>Viridiplantae</taxon>
        <taxon>Streptophyta</taxon>
        <taxon>Embryophyta</taxon>
        <taxon>Tracheophyta</taxon>
        <taxon>Spermatophyta</taxon>
        <taxon>Magnoliopsida</taxon>
        <taxon>eudicotyledons</taxon>
        <taxon>Gunneridae</taxon>
        <taxon>Pentapetalae</taxon>
        <taxon>asterids</taxon>
        <taxon>campanulids</taxon>
        <taxon>Asterales</taxon>
        <taxon>Asteraceae</taxon>
        <taxon>Asteroideae</taxon>
        <taxon>Heliantheae alliance</taxon>
        <taxon>Millerieae</taxon>
        <taxon>Smallanthus</taxon>
    </lineage>
</organism>
<reference evidence="2" key="1">
    <citation type="journal article" date="2022" name="Mol. Ecol. Resour.">
        <title>The genomes of chicory, endive, great burdock and yacon provide insights into Asteraceae palaeo-polyploidization history and plant inulin production.</title>
        <authorList>
            <person name="Fan W."/>
            <person name="Wang S."/>
            <person name="Wang H."/>
            <person name="Wang A."/>
            <person name="Jiang F."/>
            <person name="Liu H."/>
            <person name="Zhao H."/>
            <person name="Xu D."/>
            <person name="Zhang Y."/>
        </authorList>
    </citation>
    <scope>NUCLEOTIDE SEQUENCE [LARGE SCALE GENOMIC DNA]</scope>
    <source>
        <strain evidence="2">cv. Yunnan</strain>
    </source>
</reference>
<keyword evidence="2" id="KW-1185">Reference proteome</keyword>
<accession>A0ACB9JM98</accession>
<gene>
    <name evidence="1" type="ORF">L1987_08420</name>
</gene>
<comment type="caution">
    <text evidence="1">The sequence shown here is derived from an EMBL/GenBank/DDBJ whole genome shotgun (WGS) entry which is preliminary data.</text>
</comment>
<dbReference type="EMBL" id="CM042020">
    <property type="protein sequence ID" value="KAI3820870.1"/>
    <property type="molecule type" value="Genomic_DNA"/>
</dbReference>
<evidence type="ECO:0000313" key="1">
    <source>
        <dbReference type="EMBL" id="KAI3820870.1"/>
    </source>
</evidence>
<evidence type="ECO:0000313" key="2">
    <source>
        <dbReference type="Proteomes" id="UP001056120"/>
    </source>
</evidence>
<proteinExistence type="predicted"/>
<dbReference type="Proteomes" id="UP001056120">
    <property type="component" value="Linkage Group LG03"/>
</dbReference>
<sequence length="111" mass="12587">MATPSRTEIISLFRSLLRSARQFPDYNIREYTKRRTIDAFRDSKTLSDPSSIAAAFSDGQSQLQIGYVAWTKIQVVVNDVLIKCASYIATVIDCRGARDLSRRKPFTEKPP</sequence>
<name>A0ACB9JM98_9ASTR</name>
<reference evidence="1 2" key="2">
    <citation type="journal article" date="2022" name="Mol. Ecol. Resour.">
        <title>The genomes of chicory, endive, great burdock and yacon provide insights into Asteraceae paleo-polyploidization history and plant inulin production.</title>
        <authorList>
            <person name="Fan W."/>
            <person name="Wang S."/>
            <person name="Wang H."/>
            <person name="Wang A."/>
            <person name="Jiang F."/>
            <person name="Liu H."/>
            <person name="Zhao H."/>
            <person name="Xu D."/>
            <person name="Zhang Y."/>
        </authorList>
    </citation>
    <scope>NUCLEOTIDE SEQUENCE [LARGE SCALE GENOMIC DNA]</scope>
    <source>
        <strain evidence="2">cv. Yunnan</strain>
        <tissue evidence="1">Leaves</tissue>
    </source>
</reference>